<keyword evidence="2" id="KW-1185">Reference proteome</keyword>
<name>A0A841PS59_9BACL</name>
<evidence type="ECO:0000313" key="1">
    <source>
        <dbReference type="EMBL" id="MBB6450634.1"/>
    </source>
</evidence>
<dbReference type="RefSeq" id="WP_184404716.1">
    <property type="nucleotide sequence ID" value="NZ_JACHHJ010000004.1"/>
</dbReference>
<dbReference type="Proteomes" id="UP000568839">
    <property type="component" value="Unassembled WGS sequence"/>
</dbReference>
<dbReference type="AlphaFoldDB" id="A0A841PS59"/>
<protein>
    <submittedName>
        <fullName evidence="1">Putative NADH-flavin reductase</fullName>
    </submittedName>
</protein>
<sequence length="105" mass="12439">MERKKYYITLDQAMMGISDVKTDDNKIQYEIEATEREKEVIGDLLEKIESEDVEGQEILVRPFNEEAADKDKEMMGKEMQQLFSYIYDLGTKQTRSFIEQLREET</sequence>
<accession>A0A841PS59</accession>
<comment type="caution">
    <text evidence="1">The sequence shown here is derived from an EMBL/GenBank/DDBJ whole genome shotgun (WGS) entry which is preliminary data.</text>
</comment>
<evidence type="ECO:0000313" key="2">
    <source>
        <dbReference type="Proteomes" id="UP000568839"/>
    </source>
</evidence>
<proteinExistence type="predicted"/>
<dbReference type="EMBL" id="JACHHJ010000004">
    <property type="protein sequence ID" value="MBB6450634.1"/>
    <property type="molecule type" value="Genomic_DNA"/>
</dbReference>
<gene>
    <name evidence="1" type="ORF">HNR44_002624</name>
</gene>
<reference evidence="1 2" key="1">
    <citation type="submission" date="2020-08" db="EMBL/GenBank/DDBJ databases">
        <title>Genomic Encyclopedia of Type Strains, Phase IV (KMG-IV): sequencing the most valuable type-strain genomes for metagenomic binning, comparative biology and taxonomic classification.</title>
        <authorList>
            <person name="Goeker M."/>
        </authorList>
    </citation>
    <scope>NUCLEOTIDE SEQUENCE [LARGE SCALE GENOMIC DNA]</scope>
    <source>
        <strain evidence="1 2">DSM 21769</strain>
    </source>
</reference>
<organism evidence="1 2">
    <name type="scientific">Geomicrobium halophilum</name>
    <dbReference type="NCBI Taxonomy" id="549000"/>
    <lineage>
        <taxon>Bacteria</taxon>
        <taxon>Bacillati</taxon>
        <taxon>Bacillota</taxon>
        <taxon>Bacilli</taxon>
        <taxon>Bacillales</taxon>
        <taxon>Geomicrobium</taxon>
    </lineage>
</organism>